<evidence type="ECO:0000313" key="1">
    <source>
        <dbReference type="EMBL" id="SHO66409.1"/>
    </source>
</evidence>
<dbReference type="STRING" id="1123029.SAMN02745172_03068"/>
<dbReference type="GO" id="GO:0016791">
    <property type="term" value="F:phosphatase activity"/>
    <property type="evidence" value="ECO:0007669"/>
    <property type="project" value="TreeGrafter"/>
</dbReference>
<dbReference type="SUPFAM" id="SSF53254">
    <property type="entry name" value="Phosphoglycerate mutase-like"/>
    <property type="match status" value="1"/>
</dbReference>
<dbReference type="InterPro" id="IPR029033">
    <property type="entry name" value="His_PPase_superfam"/>
</dbReference>
<dbReference type="OrthoDB" id="9783269at2"/>
<dbReference type="PANTHER" id="PTHR48100">
    <property type="entry name" value="BROAD-SPECIFICITY PHOSPHATASE YOR283W-RELATED"/>
    <property type="match status" value="1"/>
</dbReference>
<reference evidence="1 2" key="1">
    <citation type="submission" date="2016-12" db="EMBL/GenBank/DDBJ databases">
        <authorList>
            <person name="Song W.-J."/>
            <person name="Kurnit D.M."/>
        </authorList>
    </citation>
    <scope>NUCLEOTIDE SEQUENCE [LARGE SCALE GENOMIC DNA]</scope>
    <source>
        <strain evidence="1 2">DSM 19599</strain>
    </source>
</reference>
<dbReference type="Gene3D" id="3.40.50.1240">
    <property type="entry name" value="Phosphoglycerate mutase-like"/>
    <property type="match status" value="1"/>
</dbReference>
<protein>
    <submittedName>
        <fullName evidence="1">Probable phosphoglycerate mutase</fullName>
    </submittedName>
</protein>
<evidence type="ECO:0000313" key="2">
    <source>
        <dbReference type="Proteomes" id="UP000186406"/>
    </source>
</evidence>
<proteinExistence type="predicted"/>
<dbReference type="PANTHER" id="PTHR48100:SF59">
    <property type="entry name" value="ADENOSYLCOBALAMIN_ALPHA-RIBAZOLE PHOSPHATASE"/>
    <property type="match status" value="1"/>
</dbReference>
<dbReference type="GO" id="GO:0005737">
    <property type="term" value="C:cytoplasm"/>
    <property type="evidence" value="ECO:0007669"/>
    <property type="project" value="TreeGrafter"/>
</dbReference>
<dbReference type="CDD" id="cd07067">
    <property type="entry name" value="HP_PGM_like"/>
    <property type="match status" value="1"/>
</dbReference>
<dbReference type="Pfam" id="PF00300">
    <property type="entry name" value="His_Phos_1"/>
    <property type="match status" value="1"/>
</dbReference>
<dbReference type="RefSeq" id="WP_073630238.1">
    <property type="nucleotide sequence ID" value="NZ_FRXO01000006.1"/>
</dbReference>
<dbReference type="InterPro" id="IPR013078">
    <property type="entry name" value="His_Pase_superF_clade-1"/>
</dbReference>
<dbReference type="EMBL" id="FRXO01000006">
    <property type="protein sequence ID" value="SHO66409.1"/>
    <property type="molecule type" value="Genomic_DNA"/>
</dbReference>
<dbReference type="Proteomes" id="UP000186406">
    <property type="component" value="Unassembled WGS sequence"/>
</dbReference>
<accession>A0A1M7ZNL7</accession>
<keyword evidence="2" id="KW-1185">Reference proteome</keyword>
<gene>
    <name evidence="1" type="ORF">SAMN02745172_03068</name>
</gene>
<sequence>MTTFYLVRHAAHDSLGSYLAGRMEGVHLGPAGREQAERLARRMQRETFAAIVSSPRERTRETAMAISVLAEIGPVEIDPDLDEIDFGAWSGKTFDELNTDPAWRRWNEDRASARTPNGESMDDVGRRVLGRMDALRRRHDGETVVLVTHADVIKAVVCHTLGLPADRCFRFEIDPASITVVADDGQGARLIRLNEGV</sequence>
<organism evidence="1 2">
    <name type="scientific">Pseudoxanthobacter soli DSM 19599</name>
    <dbReference type="NCBI Taxonomy" id="1123029"/>
    <lineage>
        <taxon>Bacteria</taxon>
        <taxon>Pseudomonadati</taxon>
        <taxon>Pseudomonadota</taxon>
        <taxon>Alphaproteobacteria</taxon>
        <taxon>Hyphomicrobiales</taxon>
        <taxon>Segnochrobactraceae</taxon>
        <taxon>Pseudoxanthobacter</taxon>
    </lineage>
</organism>
<dbReference type="InterPro" id="IPR050275">
    <property type="entry name" value="PGM_Phosphatase"/>
</dbReference>
<dbReference type="SMART" id="SM00855">
    <property type="entry name" value="PGAM"/>
    <property type="match status" value="1"/>
</dbReference>
<name>A0A1M7ZNL7_9HYPH</name>
<dbReference type="AlphaFoldDB" id="A0A1M7ZNL7"/>